<sequence>MLGLAIPWLVIIACFLIGAIVNVIEGEKLNVLKEKYRKKH</sequence>
<gene>
    <name evidence="2" type="ORF">LRLP16767_LRPG3B_00332</name>
</gene>
<feature type="transmembrane region" description="Helical" evidence="1">
    <location>
        <begin position="6"/>
        <end position="24"/>
    </location>
</feature>
<protein>
    <submittedName>
        <fullName evidence="2">Uncharacterized protein</fullName>
    </submittedName>
</protein>
<dbReference type="RefSeq" id="WP_261296473.1">
    <property type="nucleotide sequence ID" value="NZ_CP104438.1"/>
</dbReference>
<accession>A0A0U5EWB8</accession>
<proteinExistence type="predicted"/>
<reference evidence="2" key="1">
    <citation type="submission" date="2015-10" db="EMBL/GenBank/DDBJ databases">
        <authorList>
            <person name="Gilbert D.G."/>
        </authorList>
    </citation>
    <scope>NUCLEOTIDE SEQUENCE</scope>
    <source>
        <strain evidence="2">Pg-3b</strain>
    </source>
</reference>
<evidence type="ECO:0000256" key="1">
    <source>
        <dbReference type="SAM" id="Phobius"/>
    </source>
</evidence>
<keyword evidence="1" id="KW-1133">Transmembrane helix</keyword>
<name>A0A0U5EWB8_LIMRT</name>
<organism evidence="2">
    <name type="scientific">Limosilactobacillus reuteri</name>
    <name type="common">Lactobacillus reuteri</name>
    <dbReference type="NCBI Taxonomy" id="1598"/>
    <lineage>
        <taxon>Bacteria</taxon>
        <taxon>Bacillati</taxon>
        <taxon>Bacillota</taxon>
        <taxon>Bacilli</taxon>
        <taxon>Lactobacillales</taxon>
        <taxon>Lactobacillaceae</taxon>
        <taxon>Limosilactobacillus</taxon>
    </lineage>
</organism>
<dbReference type="AlphaFoldDB" id="A0A0U5EWB8"/>
<keyword evidence="1" id="KW-0472">Membrane</keyword>
<dbReference type="EMBL" id="LN887216">
    <property type="protein sequence ID" value="CUR36540.1"/>
    <property type="molecule type" value="Genomic_DNA"/>
</dbReference>
<keyword evidence="1" id="KW-0812">Transmembrane</keyword>
<evidence type="ECO:0000313" key="2">
    <source>
        <dbReference type="EMBL" id="CUR36540.1"/>
    </source>
</evidence>